<dbReference type="AlphaFoldDB" id="D2NT91"/>
<reference evidence="2" key="1">
    <citation type="submission" date="2009-07" db="EMBL/GenBank/DDBJ databases">
        <title>Complete genome sequence of Rothia mucilaginosa DJ.</title>
        <authorList>
            <person name="Yamane K."/>
            <person name="Nambu T."/>
            <person name="Mashimo C."/>
            <person name="Sugimori C."/>
            <person name="Yamanaka T."/>
            <person name="Leung K."/>
            <person name="Fukushima H."/>
        </authorList>
    </citation>
    <scope>NUCLEOTIDE SEQUENCE [LARGE SCALE GENOMIC DNA]</scope>
    <source>
        <strain evidence="2">DY-18</strain>
    </source>
</reference>
<evidence type="ECO:0000313" key="1">
    <source>
        <dbReference type="EMBL" id="BAI64867.1"/>
    </source>
</evidence>
<dbReference type="HOGENOM" id="CLU_2587547_0_0_11"/>
<reference evidence="1 2" key="3">
    <citation type="journal article" date="2010" name="Sequencing">
        <title>Complete Genome Sequence of Rothia mucilaginosa DY-18: A Clinical Isolate with Dense Meshwork-Like Structures from a Persistent Apical Periodontitis Lesion.</title>
        <authorList>
            <person name="Yamane K."/>
            <person name="Nambu T."/>
            <person name="Yamanaka T."/>
            <person name="Mashimo C."/>
            <person name="Sugimori C."/>
            <person name="Leung K.-P."/>
            <person name="Fukushima H."/>
        </authorList>
    </citation>
    <scope>NUCLEOTIDE SEQUENCE [LARGE SCALE GENOMIC DNA]</scope>
    <source>
        <strain evidence="1 2">DY-18</strain>
    </source>
</reference>
<reference evidence="1 2" key="2">
    <citation type="journal article" date="2010" name="J Osaka Dent Univ">
        <title>Isolation and identification of Rothia mucilaginosa from persistent apical periodontitis lesions.</title>
        <authorList>
            <person name="Yamane K."/>
            <person name="Yoshida M."/>
            <person name="Fujihira T."/>
            <person name="Baba T."/>
            <person name="Tsuji N."/>
            <person name="Hayashi H."/>
            <person name="Sugimori C."/>
            <person name="Yamanaka T."/>
            <person name="Mashimo C."/>
            <person name="Nambu T."/>
            <person name="Kawai H."/>
            <person name="Fukushima H."/>
        </authorList>
    </citation>
    <scope>NUCLEOTIDE SEQUENCE [LARGE SCALE GENOMIC DNA]</scope>
    <source>
        <strain evidence="1 2">DY-18</strain>
    </source>
</reference>
<organism evidence="1 2">
    <name type="scientific">Rothia mucilaginosa (strain DY-18)</name>
    <name type="common">Stomatococcus mucilaginosus</name>
    <dbReference type="NCBI Taxonomy" id="680646"/>
    <lineage>
        <taxon>Bacteria</taxon>
        <taxon>Bacillati</taxon>
        <taxon>Actinomycetota</taxon>
        <taxon>Actinomycetes</taxon>
        <taxon>Micrococcales</taxon>
        <taxon>Micrococcaceae</taxon>
        <taxon>Rothia</taxon>
    </lineage>
</organism>
<evidence type="ECO:0000313" key="2">
    <source>
        <dbReference type="Proteomes" id="UP000001883"/>
    </source>
</evidence>
<dbReference type="KEGG" id="rmu:RMDY18_10350"/>
<accession>D2NT91</accession>
<dbReference type="Proteomes" id="UP000001883">
    <property type="component" value="Chromosome"/>
</dbReference>
<proteinExistence type="predicted"/>
<dbReference type="EMBL" id="AP011540">
    <property type="protein sequence ID" value="BAI64867.1"/>
    <property type="molecule type" value="Genomic_DNA"/>
</dbReference>
<dbReference type="STRING" id="680646.RMDY18_10350"/>
<protein>
    <submittedName>
        <fullName evidence="1">Uncharacterized protein</fullName>
    </submittedName>
</protein>
<name>D2NT91_ROTMD</name>
<gene>
    <name evidence="1" type="ordered locus">RMDY18_10350</name>
</gene>
<sequence>MRRLLAALLDEAGDEVFSVLSEQAVNFVEQVVDLAHVRDNVGGGEGQFLLLLGCGGFGLLCADAFAAHGSLLKGFAVVDK</sequence>
<keyword evidence="2" id="KW-1185">Reference proteome</keyword>